<dbReference type="EMBL" id="MHIX01000005">
    <property type="protein sequence ID" value="OGY59979.1"/>
    <property type="molecule type" value="Genomic_DNA"/>
</dbReference>
<dbReference type="AlphaFoldDB" id="A0A1G1Z6A7"/>
<accession>A0A1G1Z6A7</accession>
<organism evidence="1 2">
    <name type="scientific">Candidatus Colwellbacteria bacterium RIFCSPHIGHO2_12_FULL_44_17</name>
    <dbReference type="NCBI Taxonomy" id="1797689"/>
    <lineage>
        <taxon>Bacteria</taxon>
        <taxon>Candidatus Colwelliibacteriota</taxon>
    </lineage>
</organism>
<dbReference type="Proteomes" id="UP000178515">
    <property type="component" value="Unassembled WGS sequence"/>
</dbReference>
<gene>
    <name evidence="1" type="ORF">A3F24_01470</name>
</gene>
<reference evidence="1 2" key="1">
    <citation type="journal article" date="2016" name="Nat. Commun.">
        <title>Thousands of microbial genomes shed light on interconnected biogeochemical processes in an aquifer system.</title>
        <authorList>
            <person name="Anantharaman K."/>
            <person name="Brown C.T."/>
            <person name="Hug L.A."/>
            <person name="Sharon I."/>
            <person name="Castelle C.J."/>
            <person name="Probst A.J."/>
            <person name="Thomas B.C."/>
            <person name="Singh A."/>
            <person name="Wilkins M.J."/>
            <person name="Karaoz U."/>
            <person name="Brodie E.L."/>
            <person name="Williams K.H."/>
            <person name="Hubbard S.S."/>
            <person name="Banfield J.F."/>
        </authorList>
    </citation>
    <scope>NUCLEOTIDE SEQUENCE [LARGE SCALE GENOMIC DNA]</scope>
</reference>
<name>A0A1G1Z6A7_9BACT</name>
<protein>
    <submittedName>
        <fullName evidence="1">Uncharacterized protein</fullName>
    </submittedName>
</protein>
<comment type="caution">
    <text evidence="1">The sequence shown here is derived from an EMBL/GenBank/DDBJ whole genome shotgun (WGS) entry which is preliminary data.</text>
</comment>
<sequence>MNNSQDYEIREWGNLIGTTARFRFLKAKQGDLVEHKITGQKYIFKNQKPPFSPNSECSRIKVKGKFRRFWADELKLAK</sequence>
<evidence type="ECO:0000313" key="2">
    <source>
        <dbReference type="Proteomes" id="UP000178515"/>
    </source>
</evidence>
<evidence type="ECO:0000313" key="1">
    <source>
        <dbReference type="EMBL" id="OGY59979.1"/>
    </source>
</evidence>
<proteinExistence type="predicted"/>